<feature type="region of interest" description="Disordered" evidence="1">
    <location>
        <begin position="49"/>
        <end position="68"/>
    </location>
</feature>
<reference evidence="2" key="1">
    <citation type="submission" date="2019-03" db="EMBL/GenBank/DDBJ databases">
        <title>Single cell metagenomics reveals metabolic interactions within the superorganism composed of flagellate Streblomastix strix and complex community of Bacteroidetes bacteria on its surface.</title>
        <authorList>
            <person name="Treitli S.C."/>
            <person name="Kolisko M."/>
            <person name="Husnik F."/>
            <person name="Keeling P."/>
            <person name="Hampl V."/>
        </authorList>
    </citation>
    <scope>NUCLEOTIDE SEQUENCE</scope>
    <source>
        <strain evidence="2">STM</strain>
    </source>
</reference>
<name>A0A5J4QKA2_9ZZZZ</name>
<accession>A0A5J4QKA2</accession>
<evidence type="ECO:0000256" key="1">
    <source>
        <dbReference type="SAM" id="MobiDB-lite"/>
    </source>
</evidence>
<organism evidence="2">
    <name type="scientific">termite gut metagenome</name>
    <dbReference type="NCBI Taxonomy" id="433724"/>
    <lineage>
        <taxon>unclassified sequences</taxon>
        <taxon>metagenomes</taxon>
        <taxon>organismal metagenomes</taxon>
    </lineage>
</organism>
<dbReference type="AlphaFoldDB" id="A0A5J4QKA2"/>
<sequence>MHNCSANNKKIVGTLRTIESKENFLHQIRQLKLGDIELIGMDLIKNESAKRSRQRKSPLNFSHYATDL</sequence>
<proteinExistence type="predicted"/>
<dbReference type="EMBL" id="SNRY01003076">
    <property type="protein sequence ID" value="KAA6322317.1"/>
    <property type="molecule type" value="Genomic_DNA"/>
</dbReference>
<comment type="caution">
    <text evidence="2">The sequence shown here is derived from an EMBL/GenBank/DDBJ whole genome shotgun (WGS) entry which is preliminary data.</text>
</comment>
<evidence type="ECO:0000313" key="2">
    <source>
        <dbReference type="EMBL" id="KAA6322317.1"/>
    </source>
</evidence>
<protein>
    <submittedName>
        <fullName evidence="2">Uncharacterized protein</fullName>
    </submittedName>
</protein>
<gene>
    <name evidence="2" type="ORF">EZS27_028127</name>
</gene>